<dbReference type="EMBL" id="CP072455">
    <property type="protein sequence ID" value="QTL40983.1"/>
    <property type="molecule type" value="Genomic_DNA"/>
</dbReference>
<dbReference type="Proteomes" id="UP000665047">
    <property type="component" value="Chromosome"/>
</dbReference>
<evidence type="ECO:0000313" key="2">
    <source>
        <dbReference type="Proteomes" id="UP000665047"/>
    </source>
</evidence>
<sequence>MNTLTNTQNKLVSACNKYGFDLVEVKDTEYDIFKGNKFIATAFYDKHTNRVWDSYDCVHHLNDFISKIIS</sequence>
<proteinExistence type="predicted"/>
<keyword evidence="2" id="KW-1185">Reference proteome</keyword>
<gene>
    <name evidence="1" type="ORF">HGO23_06490</name>
</gene>
<protein>
    <recommendedName>
        <fullName evidence="3">Phage protein</fullName>
    </recommendedName>
</protein>
<reference evidence="1 2" key="1">
    <citation type="submission" date="2021-03" db="EMBL/GenBank/DDBJ databases">
        <title>Complete Genome Sequence Data of Xenorhabdus budapestensis strain C72, a Candidate Biological Control Agent, from China.</title>
        <authorList>
            <person name="LI B."/>
            <person name="WANG S."/>
            <person name="QIU D."/>
        </authorList>
    </citation>
    <scope>NUCLEOTIDE SEQUENCE [LARGE SCALE GENOMIC DNA]</scope>
    <source>
        <strain evidence="1 2">C-7-2</strain>
    </source>
</reference>
<accession>A0ABX7VQF3</accession>
<name>A0ABX7VQF3_XENBU</name>
<dbReference type="RefSeq" id="WP_209028349.1">
    <property type="nucleotide sequence ID" value="NZ_CP072455.1"/>
</dbReference>
<organism evidence="1 2">
    <name type="scientific">Xenorhabdus budapestensis</name>
    <dbReference type="NCBI Taxonomy" id="290110"/>
    <lineage>
        <taxon>Bacteria</taxon>
        <taxon>Pseudomonadati</taxon>
        <taxon>Pseudomonadota</taxon>
        <taxon>Gammaproteobacteria</taxon>
        <taxon>Enterobacterales</taxon>
        <taxon>Morganellaceae</taxon>
        <taxon>Xenorhabdus</taxon>
    </lineage>
</organism>
<evidence type="ECO:0008006" key="3">
    <source>
        <dbReference type="Google" id="ProtNLM"/>
    </source>
</evidence>
<evidence type="ECO:0000313" key="1">
    <source>
        <dbReference type="EMBL" id="QTL40983.1"/>
    </source>
</evidence>